<reference evidence="1 2" key="1">
    <citation type="journal article" date="2015" name="Mol. Plant Microbe Interact.">
        <title>Genome, transcriptome, and functional analyses of Penicillium expansum provide new insights into secondary metabolism and pathogenicity.</title>
        <authorList>
            <person name="Ballester A.R."/>
            <person name="Marcet-Houben M."/>
            <person name="Levin E."/>
            <person name="Sela N."/>
            <person name="Selma-Lazaro C."/>
            <person name="Carmona L."/>
            <person name="Wisniewski M."/>
            <person name="Droby S."/>
            <person name="Gonzalez-Candelas L."/>
            <person name="Gabaldon T."/>
        </authorList>
    </citation>
    <scope>NUCLEOTIDE SEQUENCE [LARGE SCALE GENOMIC DNA]</scope>
    <source>
        <strain evidence="1 2">MD-8</strain>
    </source>
</reference>
<dbReference type="VEuPathDB" id="FungiDB:PEXP_008920"/>
<comment type="caution">
    <text evidence="1">The sequence shown here is derived from an EMBL/GenBank/DDBJ whole genome shotgun (WGS) entry which is preliminary data.</text>
</comment>
<protein>
    <submittedName>
        <fullName evidence="1">Uncharacterized protein</fullName>
    </submittedName>
</protein>
<dbReference type="GeneID" id="27681698"/>
<evidence type="ECO:0000313" key="1">
    <source>
        <dbReference type="EMBL" id="KGO55006.1"/>
    </source>
</evidence>
<dbReference type="EMBL" id="JQFZ01000208">
    <property type="protein sequence ID" value="KGO55006.1"/>
    <property type="molecule type" value="Genomic_DNA"/>
</dbReference>
<organism evidence="1 2">
    <name type="scientific">Penicillium expansum</name>
    <name type="common">Blue mold rot fungus</name>
    <dbReference type="NCBI Taxonomy" id="27334"/>
    <lineage>
        <taxon>Eukaryota</taxon>
        <taxon>Fungi</taxon>
        <taxon>Dikarya</taxon>
        <taxon>Ascomycota</taxon>
        <taxon>Pezizomycotina</taxon>
        <taxon>Eurotiomycetes</taxon>
        <taxon>Eurotiomycetidae</taxon>
        <taxon>Eurotiales</taxon>
        <taxon>Aspergillaceae</taxon>
        <taxon>Penicillium</taxon>
    </lineage>
</organism>
<dbReference type="Proteomes" id="UP000030143">
    <property type="component" value="Unassembled WGS sequence"/>
</dbReference>
<dbReference type="AlphaFoldDB" id="A0A0A2JJK9"/>
<name>A0A0A2JJK9_PENEN</name>
<proteinExistence type="predicted"/>
<dbReference type="STRING" id="27334.A0A0A2JJK9"/>
<evidence type="ECO:0000313" key="2">
    <source>
        <dbReference type="Proteomes" id="UP000030143"/>
    </source>
</evidence>
<keyword evidence="2" id="KW-1185">Reference proteome</keyword>
<dbReference type="RefSeq" id="XP_016597274.1">
    <property type="nucleotide sequence ID" value="XM_016746278.1"/>
</dbReference>
<sequence length="734" mass="83596">MEPQPETFHLFGALYVPDPERCLLPEDQPLADRAISLMRDFEQVPSANRHPWDMDSAHQRLVNDDIAWWRTKNVERPEEYIVRPSGSLDASLACILFNPTFSVKDPCLRETFDTSNATISQMERAGFNLKNTLFVDQVARRDISQNVEAIYPEDLWQIHERFLREIWDNMRAVVVICWGSAVRRRLLGTSKKTGWFQNFEVLKLWGRFSGIEVLLELTPNKKSMKRFVLFVKHPSYFFYIQSDKDCARNLRRKQGRPQDLALEVAAKLGQIHIEARFYELSPKLRVNLTVPHKVTMEREGWKGDAAAQLQCAFPSAVLSQQKSHRIRGPRGRDLKSLDDIASLMNQFIIGEVHVDGRLRESDASIDPTEVEVTDKTQRHRRLQIISSFWGALKEIIEGSGSMVVSSEIAAENVESSLASIDDMEDVGEWQDLPEEITALVHDQPGLRFNTNPLNSREDLERAYNLLHSFVPGWSDSPKALGIGNLAMSVLFAYGRLISRHRRPHMDELVVFREAPFDILPLRCSGCNQQVLDDPFPYWSKYNPSIYVSWAVAGGCGNTGCGFLYASLKPFDDQVRWSAAVVGRVSKEALDKVNARRARKPSTWLLRTEAERGTLPDEIEVKCPTCPQTKLVEAKWTIAVRPTLLIPYLVCGSTKDGAGNGCGNRGYWEPVERTQVTRQPNISRLWSQFAKNGCNLSDYPRDGGVIFDDKTISFRIAKLKELKVAQQHMEDNRFS</sequence>
<accession>A0A0A2JJK9</accession>
<dbReference type="HOGENOM" id="CLU_377716_0_0_1"/>
<gene>
    <name evidence="1" type="ORF">PEX2_090080</name>
</gene>